<accession>A0A9X0DCA3</accession>
<keyword evidence="1" id="KW-0175">Coiled coil</keyword>
<evidence type="ECO:0000313" key="4">
    <source>
        <dbReference type="Proteomes" id="UP001163046"/>
    </source>
</evidence>
<protein>
    <submittedName>
        <fullName evidence="3">Uncharacterized protein</fullName>
    </submittedName>
</protein>
<dbReference type="Proteomes" id="UP001163046">
    <property type="component" value="Unassembled WGS sequence"/>
</dbReference>
<dbReference type="EMBL" id="MU825400">
    <property type="protein sequence ID" value="KAJ7392774.1"/>
    <property type="molecule type" value="Genomic_DNA"/>
</dbReference>
<comment type="caution">
    <text evidence="3">The sequence shown here is derived from an EMBL/GenBank/DDBJ whole genome shotgun (WGS) entry which is preliminary data.</text>
</comment>
<evidence type="ECO:0000313" key="3">
    <source>
        <dbReference type="EMBL" id="KAJ7392774.1"/>
    </source>
</evidence>
<feature type="region of interest" description="Disordered" evidence="2">
    <location>
        <begin position="69"/>
        <end position="94"/>
    </location>
</feature>
<dbReference type="AlphaFoldDB" id="A0A9X0DCA3"/>
<gene>
    <name evidence="3" type="ORF">OS493_010430</name>
</gene>
<reference evidence="3" key="1">
    <citation type="submission" date="2023-01" db="EMBL/GenBank/DDBJ databases">
        <title>Genome assembly of the deep-sea coral Lophelia pertusa.</title>
        <authorList>
            <person name="Herrera S."/>
            <person name="Cordes E."/>
        </authorList>
    </citation>
    <scope>NUCLEOTIDE SEQUENCE</scope>
    <source>
        <strain evidence="3">USNM1676648</strain>
        <tissue evidence="3">Polyp</tissue>
    </source>
</reference>
<organism evidence="3 4">
    <name type="scientific">Desmophyllum pertusum</name>
    <dbReference type="NCBI Taxonomy" id="174260"/>
    <lineage>
        <taxon>Eukaryota</taxon>
        <taxon>Metazoa</taxon>
        <taxon>Cnidaria</taxon>
        <taxon>Anthozoa</taxon>
        <taxon>Hexacorallia</taxon>
        <taxon>Scleractinia</taxon>
        <taxon>Caryophylliina</taxon>
        <taxon>Caryophylliidae</taxon>
        <taxon>Desmophyllum</taxon>
    </lineage>
</organism>
<proteinExistence type="predicted"/>
<feature type="coiled-coil region" evidence="1">
    <location>
        <begin position="3"/>
        <end position="34"/>
    </location>
</feature>
<sequence>MDVRDQQQVNVDIRDQLQQLNQRLATIAEEAEYKKCKELHADQISPLNMSSSETTGIDAIDAMDMVQTMSSHGVKEAQTTLEKKSMSSSELIGH</sequence>
<evidence type="ECO:0000256" key="2">
    <source>
        <dbReference type="SAM" id="MobiDB-lite"/>
    </source>
</evidence>
<keyword evidence="4" id="KW-1185">Reference proteome</keyword>
<evidence type="ECO:0000256" key="1">
    <source>
        <dbReference type="SAM" id="Coils"/>
    </source>
</evidence>
<name>A0A9X0DCA3_9CNID</name>